<dbReference type="CDD" id="cd03789">
    <property type="entry name" value="GT9_LPS_heptosyltransferase"/>
    <property type="match status" value="1"/>
</dbReference>
<protein>
    <submittedName>
        <fullName evidence="3">Heptosyltransferase</fullName>
    </submittedName>
</protein>
<dbReference type="EMBL" id="CP010554">
    <property type="protein sequence ID" value="AJP47404.1"/>
    <property type="molecule type" value="Genomic_DNA"/>
</dbReference>
<organism evidence="3 4">
    <name type="scientific">Rugosibacter aromaticivorans</name>
    <dbReference type="NCBI Taxonomy" id="1565605"/>
    <lineage>
        <taxon>Bacteria</taxon>
        <taxon>Pseudomonadati</taxon>
        <taxon>Pseudomonadota</taxon>
        <taxon>Betaproteobacteria</taxon>
        <taxon>Nitrosomonadales</taxon>
        <taxon>Sterolibacteriaceae</taxon>
        <taxon>Rugosibacter</taxon>
    </lineage>
</organism>
<keyword evidence="1" id="KW-0328">Glycosyltransferase</keyword>
<dbReference type="STRING" id="1565605.PG1C_00935"/>
<dbReference type="SUPFAM" id="SSF53756">
    <property type="entry name" value="UDP-Glycosyltransferase/glycogen phosphorylase"/>
    <property type="match status" value="1"/>
</dbReference>
<evidence type="ECO:0000313" key="4">
    <source>
        <dbReference type="Proteomes" id="UP000061603"/>
    </source>
</evidence>
<dbReference type="InterPro" id="IPR002201">
    <property type="entry name" value="Glyco_trans_9"/>
</dbReference>
<sequence>MPSDIFSAAAVRRALVIKLRHHGDVLLATPVISTLQRLAPQCEIDALVYRDTAPMLTCHPQLAQLHVIDRQWKKQGVWHQLTAEGRLLAQLRARHYDLIIHLSVHMRGAWLTRLLRPRWSVAPRLSGNSDGSFGDNVGGGFWARSFTHFYPAQSNPDRHTVESNLDSLRALGFTPTATDKRVILVPGAPAEARMDQLMAAHGLTAGHFIHIHPTSRWLFKCWPAERVAALCQLLSSSGWPIVLTAAPDAQELAMIQTILVHRARSAVLNTAPLIDLSGQLSLKELAALTSRAKLFVGVDSAPMHIAAAMGTPTVAIFGPSGDREWGPWQVAQRIVTSSNHVCRPCGRAGCNDSKISECLTTLPVTQVMAACEELL</sequence>
<dbReference type="InterPro" id="IPR011916">
    <property type="entry name" value="LipoPS_heptosylTferase-III"/>
</dbReference>
<dbReference type="KEGG" id="rbu:PG1C_00935"/>
<keyword evidence="4" id="KW-1185">Reference proteome</keyword>
<dbReference type="GO" id="GO:0009244">
    <property type="term" value="P:lipopolysaccharide core region biosynthetic process"/>
    <property type="evidence" value="ECO:0007669"/>
    <property type="project" value="TreeGrafter"/>
</dbReference>
<evidence type="ECO:0000313" key="3">
    <source>
        <dbReference type="EMBL" id="AJP47404.1"/>
    </source>
</evidence>
<dbReference type="GO" id="GO:0008713">
    <property type="term" value="F:ADP-heptose-lipopolysaccharide heptosyltransferase activity"/>
    <property type="evidence" value="ECO:0007669"/>
    <property type="project" value="TreeGrafter"/>
</dbReference>
<dbReference type="InterPro" id="IPR051199">
    <property type="entry name" value="LPS_LOS_Heptosyltrfase"/>
</dbReference>
<dbReference type="NCBIfam" id="TIGR02201">
    <property type="entry name" value="heptsyl_trn_III"/>
    <property type="match status" value="1"/>
</dbReference>
<accession>A0A0C5J6X3</accession>
<dbReference type="Gene3D" id="3.40.50.2000">
    <property type="entry name" value="Glycogen Phosphorylase B"/>
    <property type="match status" value="2"/>
</dbReference>
<proteinExistence type="predicted"/>
<evidence type="ECO:0000256" key="1">
    <source>
        <dbReference type="ARBA" id="ARBA00022676"/>
    </source>
</evidence>
<dbReference type="HOGENOM" id="CLU_038371_3_3_4"/>
<evidence type="ECO:0000256" key="2">
    <source>
        <dbReference type="ARBA" id="ARBA00022679"/>
    </source>
</evidence>
<name>A0A0C5J6X3_9PROT</name>
<dbReference type="GO" id="GO:0005829">
    <property type="term" value="C:cytosol"/>
    <property type="evidence" value="ECO:0007669"/>
    <property type="project" value="TreeGrafter"/>
</dbReference>
<dbReference type="AlphaFoldDB" id="A0A0C5J6X3"/>
<reference evidence="3 4" key="1">
    <citation type="journal article" date="2015" name="Genome Announc.">
        <title>Complete Genome Sequence of a Novel Bacterium within the Family Rhodocyclaceae That Degrades Polycyclic Aromatic Hydrocarbons.</title>
        <authorList>
            <person name="Singleton D.R."/>
            <person name="Dickey A.N."/>
            <person name="Scholl E.H."/>
            <person name="Wright F.A."/>
            <person name="Aitken M.D."/>
        </authorList>
    </citation>
    <scope>NUCLEOTIDE SEQUENCE [LARGE SCALE GENOMIC DNA]</scope>
    <source>
        <strain evidence="4">PG1-Ca6</strain>
    </source>
</reference>
<dbReference type="PATRIC" id="fig|1565605.3.peg.197"/>
<gene>
    <name evidence="3" type="ORF">PG1C_00935</name>
</gene>
<keyword evidence="2 3" id="KW-0808">Transferase</keyword>
<dbReference type="PANTHER" id="PTHR30160:SF1">
    <property type="entry name" value="LIPOPOLYSACCHARIDE 1,2-N-ACETYLGLUCOSAMINETRANSFERASE-RELATED"/>
    <property type="match status" value="1"/>
</dbReference>
<dbReference type="Pfam" id="PF01075">
    <property type="entry name" value="Glyco_transf_9"/>
    <property type="match status" value="1"/>
</dbReference>
<dbReference type="PANTHER" id="PTHR30160">
    <property type="entry name" value="TETRAACYLDISACCHARIDE 4'-KINASE-RELATED"/>
    <property type="match status" value="1"/>
</dbReference>
<dbReference type="RefSeq" id="WP_202635589.1">
    <property type="nucleotide sequence ID" value="NZ_CP010554.1"/>
</dbReference>
<dbReference type="Proteomes" id="UP000061603">
    <property type="component" value="Chromosome"/>
</dbReference>